<feature type="non-terminal residue" evidence="4">
    <location>
        <position position="67"/>
    </location>
</feature>
<dbReference type="InterPro" id="IPR007369">
    <property type="entry name" value="Peptidase_A22B_SPP"/>
</dbReference>
<dbReference type="PANTHER" id="PTHR12174:SF23">
    <property type="entry name" value="MINOR HISTOCOMPATIBILITY ANTIGEN H13"/>
    <property type="match status" value="1"/>
</dbReference>
<keyword evidence="5" id="KW-1185">Reference proteome</keyword>
<dbReference type="GO" id="GO:0098553">
    <property type="term" value="C:lumenal side of endoplasmic reticulum membrane"/>
    <property type="evidence" value="ECO:0007669"/>
    <property type="project" value="TreeGrafter"/>
</dbReference>
<evidence type="ECO:0000313" key="4">
    <source>
        <dbReference type="EMBL" id="KNC69444.1"/>
    </source>
</evidence>
<organism evidence="4 5">
    <name type="scientific">Sphaeroforma arctica JP610</name>
    <dbReference type="NCBI Taxonomy" id="667725"/>
    <lineage>
        <taxon>Eukaryota</taxon>
        <taxon>Ichthyosporea</taxon>
        <taxon>Ichthyophonida</taxon>
        <taxon>Sphaeroforma</taxon>
    </lineage>
</organism>
<evidence type="ECO:0000256" key="1">
    <source>
        <dbReference type="ARBA" id="ARBA00004477"/>
    </source>
</evidence>
<dbReference type="GO" id="GO:0042500">
    <property type="term" value="F:aspartic endopeptidase activity, intramembrane cleaving"/>
    <property type="evidence" value="ECO:0007669"/>
    <property type="project" value="InterPro"/>
</dbReference>
<dbReference type="STRING" id="667725.A0A0L0EYI4"/>
<dbReference type="eggNOG" id="KOG2443">
    <property type="taxonomic scope" value="Eukaryota"/>
</dbReference>
<dbReference type="GO" id="GO:0006465">
    <property type="term" value="P:signal peptide processing"/>
    <property type="evidence" value="ECO:0007669"/>
    <property type="project" value="TreeGrafter"/>
</dbReference>
<keyword evidence="3" id="KW-0472">Membrane</keyword>
<dbReference type="GO" id="GO:0033619">
    <property type="term" value="P:membrane protein proteolysis"/>
    <property type="evidence" value="ECO:0007669"/>
    <property type="project" value="TreeGrafter"/>
</dbReference>
<reference evidence="4 5" key="1">
    <citation type="submission" date="2011-02" db="EMBL/GenBank/DDBJ databases">
        <title>The Genome Sequence of Sphaeroforma arctica JP610.</title>
        <authorList>
            <consortium name="The Broad Institute Genome Sequencing Platform"/>
            <person name="Russ C."/>
            <person name="Cuomo C."/>
            <person name="Young S.K."/>
            <person name="Zeng Q."/>
            <person name="Gargeya S."/>
            <person name="Alvarado L."/>
            <person name="Berlin A."/>
            <person name="Chapman S.B."/>
            <person name="Chen Z."/>
            <person name="Freedman E."/>
            <person name="Gellesch M."/>
            <person name="Goldberg J."/>
            <person name="Griggs A."/>
            <person name="Gujja S."/>
            <person name="Heilman E."/>
            <person name="Heiman D."/>
            <person name="Howarth C."/>
            <person name="Mehta T."/>
            <person name="Neiman D."/>
            <person name="Pearson M."/>
            <person name="Roberts A."/>
            <person name="Saif S."/>
            <person name="Shea T."/>
            <person name="Shenoy N."/>
            <person name="Sisk P."/>
            <person name="Stolte C."/>
            <person name="Sykes S."/>
            <person name="White J."/>
            <person name="Yandava C."/>
            <person name="Burger G."/>
            <person name="Gray M.W."/>
            <person name="Holland P.W.H."/>
            <person name="King N."/>
            <person name="Lang F.B.F."/>
            <person name="Roger A.J."/>
            <person name="Ruiz-Trillo I."/>
            <person name="Haas B."/>
            <person name="Nusbaum C."/>
            <person name="Birren B."/>
        </authorList>
    </citation>
    <scope>NUCLEOTIDE SEQUENCE [LARGE SCALE GENOMIC DNA]</scope>
    <source>
        <strain evidence="4 5">JP610</strain>
    </source>
</reference>
<proteinExistence type="predicted"/>
<dbReference type="GO" id="GO:0098554">
    <property type="term" value="C:cytoplasmic side of endoplasmic reticulum membrane"/>
    <property type="evidence" value="ECO:0007669"/>
    <property type="project" value="TreeGrafter"/>
</dbReference>
<keyword evidence="2" id="KW-0256">Endoplasmic reticulum</keyword>
<keyword evidence="3" id="KW-0812">Transmembrane</keyword>
<evidence type="ECO:0000313" key="5">
    <source>
        <dbReference type="Proteomes" id="UP000054560"/>
    </source>
</evidence>
<evidence type="ECO:0000256" key="2">
    <source>
        <dbReference type="ARBA" id="ARBA00022824"/>
    </source>
</evidence>
<dbReference type="EMBL" id="KQ254937">
    <property type="protein sequence ID" value="KNC69444.1"/>
    <property type="molecule type" value="Genomic_DNA"/>
</dbReference>
<dbReference type="AlphaFoldDB" id="A0A0L0EYI4"/>
<gene>
    <name evidence="4" type="ORF">SARC_18048</name>
</gene>
<name>A0A0L0EYI4_9EUKA</name>
<accession>A0A0L0EYI4</accession>
<dbReference type="RefSeq" id="XP_014143346.1">
    <property type="nucleotide sequence ID" value="XM_014287871.1"/>
</dbReference>
<evidence type="ECO:0000256" key="3">
    <source>
        <dbReference type="SAM" id="Phobius"/>
    </source>
</evidence>
<protein>
    <submittedName>
        <fullName evidence="4">Uncharacterized protein</fullName>
    </submittedName>
</protein>
<sequence>MPHTASTVQVEVAKSFEAPIKVLFPKDLLENGWVANQCALLGLGDIVIPGIFIALLLRFDRSRAPRE</sequence>
<dbReference type="GeneID" id="25918552"/>
<dbReference type="OrthoDB" id="29661at2759"/>
<comment type="subcellular location">
    <subcellularLocation>
        <location evidence="1">Endoplasmic reticulum membrane</location>
        <topology evidence="1">Multi-pass membrane protein</topology>
    </subcellularLocation>
</comment>
<dbReference type="Pfam" id="PF04258">
    <property type="entry name" value="Peptidase_A22B"/>
    <property type="match status" value="1"/>
</dbReference>
<feature type="transmembrane region" description="Helical" evidence="3">
    <location>
        <begin position="33"/>
        <end position="57"/>
    </location>
</feature>
<dbReference type="Proteomes" id="UP000054560">
    <property type="component" value="Unassembled WGS sequence"/>
</dbReference>
<keyword evidence="3" id="KW-1133">Transmembrane helix</keyword>
<dbReference type="PANTHER" id="PTHR12174">
    <property type="entry name" value="SIGNAL PEPTIDE PEPTIDASE"/>
    <property type="match status" value="1"/>
</dbReference>